<proteinExistence type="predicted"/>
<reference evidence="2" key="1">
    <citation type="journal article" date="2023" name="Front. Plant Sci.">
        <title>Chromosomal-level genome assembly of Melastoma candidum provides insights into trichome evolution.</title>
        <authorList>
            <person name="Zhong Y."/>
            <person name="Wu W."/>
            <person name="Sun C."/>
            <person name="Zou P."/>
            <person name="Liu Y."/>
            <person name="Dai S."/>
            <person name="Zhou R."/>
        </authorList>
    </citation>
    <scope>NUCLEOTIDE SEQUENCE [LARGE SCALE GENOMIC DNA]</scope>
</reference>
<accession>A0ACB9RB30</accession>
<sequence>MKAIKEAGKKKKKKKQEEAGGVGFLPTLHLRLQHALSLGSRRRSDDGVGSKWECLDIQTQKLVLRSIASFLDCISKDNLKTPLVKDSIPDVVGALVGILERGHSTTVCTAAALVDKLSHVFSDHMLRPHFLHLLRPLLSLSIATQLHVATASIQALNSLLSFLTTTKEAQVWEMLQTSGTLTRLIYSVQGVPDGMGYLVWSNDKLMASLAAIFINSDPLVMAALLKFYSSLALCGYGAIKFLESGDSFLAKVMHSLGSCHPQSVRIVGFKLAQRVMINENECSRMINLFAEPIVEATVSAMSHEGKIAAEKIPLVVEACRFTAVIARWPGKHHICFWRLGIGKVLLNMLIQHPYRSHTFGHILGSLVIHCDDSFHPQKVASEVDVEILVISACLAFEERCRRGPRFCDDDVTTMTRHGMAARAVLMMMHSSCEYFSYKARALLLQILETSGQSHINDLIVSLGYAHAGISKLHFLITVTNLMGFTCYMAVPEYRRFSRQGAECLLSLITDHLSRSDRLCLSNESLFTHLKDVFLGIQCCWSFSKEWEGSDLILFYSLWGLTECLQQCALEDNCPTLPVPHDKNAKIIGALLDTCRINSTCGSRWFAAFVLTFFGYYGFPNEVGERLSVLLDRKEFIDTKFILADGDTLDAHGILLALGCPSLLPPETPATGGHCNGQ</sequence>
<comment type="caution">
    <text evidence="1">The sequence shown here is derived from an EMBL/GenBank/DDBJ whole genome shotgun (WGS) entry which is preliminary data.</text>
</comment>
<dbReference type="Proteomes" id="UP001057402">
    <property type="component" value="Chromosome 4"/>
</dbReference>
<protein>
    <submittedName>
        <fullName evidence="1">Uncharacterized protein</fullName>
    </submittedName>
</protein>
<keyword evidence="2" id="KW-1185">Reference proteome</keyword>
<evidence type="ECO:0000313" key="2">
    <source>
        <dbReference type="Proteomes" id="UP001057402"/>
    </source>
</evidence>
<evidence type="ECO:0000313" key="1">
    <source>
        <dbReference type="EMBL" id="KAI4374643.1"/>
    </source>
</evidence>
<organism evidence="1 2">
    <name type="scientific">Melastoma candidum</name>
    <dbReference type="NCBI Taxonomy" id="119954"/>
    <lineage>
        <taxon>Eukaryota</taxon>
        <taxon>Viridiplantae</taxon>
        <taxon>Streptophyta</taxon>
        <taxon>Embryophyta</taxon>
        <taxon>Tracheophyta</taxon>
        <taxon>Spermatophyta</taxon>
        <taxon>Magnoliopsida</taxon>
        <taxon>eudicotyledons</taxon>
        <taxon>Gunneridae</taxon>
        <taxon>Pentapetalae</taxon>
        <taxon>rosids</taxon>
        <taxon>malvids</taxon>
        <taxon>Myrtales</taxon>
        <taxon>Melastomataceae</taxon>
        <taxon>Melastomatoideae</taxon>
        <taxon>Melastomateae</taxon>
        <taxon>Melastoma</taxon>
    </lineage>
</organism>
<dbReference type="EMBL" id="CM042883">
    <property type="protein sequence ID" value="KAI4374643.1"/>
    <property type="molecule type" value="Genomic_DNA"/>
</dbReference>
<name>A0ACB9RB30_9MYRT</name>
<gene>
    <name evidence="1" type="ORF">MLD38_012615</name>
</gene>